<evidence type="ECO:0000256" key="3">
    <source>
        <dbReference type="SAM" id="SignalP"/>
    </source>
</evidence>
<dbReference type="GO" id="GO:0016787">
    <property type="term" value="F:hydrolase activity"/>
    <property type="evidence" value="ECO:0007669"/>
    <property type="project" value="UniProtKB-KW"/>
</dbReference>
<dbReference type="HOGENOM" id="CLU_037534_0_0_1"/>
<evidence type="ECO:0000313" key="5">
    <source>
        <dbReference type="Proteomes" id="UP000053989"/>
    </source>
</evidence>
<evidence type="ECO:0008006" key="6">
    <source>
        <dbReference type="Google" id="ProtNLM"/>
    </source>
</evidence>
<keyword evidence="3" id="KW-0732">Signal</keyword>
<dbReference type="SUPFAM" id="SSF48208">
    <property type="entry name" value="Six-hairpin glycosidases"/>
    <property type="match status" value="1"/>
</dbReference>
<dbReference type="EMBL" id="KN822184">
    <property type="protein sequence ID" value="KIM53311.1"/>
    <property type="molecule type" value="Genomic_DNA"/>
</dbReference>
<feature type="region of interest" description="Disordered" evidence="2">
    <location>
        <begin position="360"/>
        <end position="380"/>
    </location>
</feature>
<dbReference type="AlphaFoldDB" id="A0A0C3DB23"/>
<keyword evidence="5" id="KW-1185">Reference proteome</keyword>
<dbReference type="InterPro" id="IPR008928">
    <property type="entry name" value="6-hairpin_glycosidase_sf"/>
</dbReference>
<organism evidence="4 5">
    <name type="scientific">Scleroderma citrinum Foug A</name>
    <dbReference type="NCBI Taxonomy" id="1036808"/>
    <lineage>
        <taxon>Eukaryota</taxon>
        <taxon>Fungi</taxon>
        <taxon>Dikarya</taxon>
        <taxon>Basidiomycota</taxon>
        <taxon>Agaricomycotina</taxon>
        <taxon>Agaricomycetes</taxon>
        <taxon>Agaricomycetidae</taxon>
        <taxon>Boletales</taxon>
        <taxon>Sclerodermatineae</taxon>
        <taxon>Sclerodermataceae</taxon>
        <taxon>Scleroderma</taxon>
    </lineage>
</organism>
<reference evidence="5" key="2">
    <citation type="submission" date="2015-01" db="EMBL/GenBank/DDBJ databases">
        <title>Evolutionary Origins and Diversification of the Mycorrhizal Mutualists.</title>
        <authorList>
            <consortium name="DOE Joint Genome Institute"/>
            <consortium name="Mycorrhizal Genomics Consortium"/>
            <person name="Kohler A."/>
            <person name="Kuo A."/>
            <person name="Nagy L.G."/>
            <person name="Floudas D."/>
            <person name="Copeland A."/>
            <person name="Barry K.W."/>
            <person name="Cichocki N."/>
            <person name="Veneault-Fourrey C."/>
            <person name="LaButti K."/>
            <person name="Lindquist E.A."/>
            <person name="Lipzen A."/>
            <person name="Lundell T."/>
            <person name="Morin E."/>
            <person name="Murat C."/>
            <person name="Riley R."/>
            <person name="Ohm R."/>
            <person name="Sun H."/>
            <person name="Tunlid A."/>
            <person name="Henrissat B."/>
            <person name="Grigoriev I.V."/>
            <person name="Hibbett D.S."/>
            <person name="Martin F."/>
        </authorList>
    </citation>
    <scope>NUCLEOTIDE SEQUENCE [LARGE SCALE GENOMIC DNA]</scope>
    <source>
        <strain evidence="5">Foug A</strain>
    </source>
</reference>
<dbReference type="Gene3D" id="1.50.10.10">
    <property type="match status" value="1"/>
</dbReference>
<evidence type="ECO:0000313" key="4">
    <source>
        <dbReference type="EMBL" id="KIM53311.1"/>
    </source>
</evidence>
<protein>
    <recommendedName>
        <fullName evidence="6">Glycoside hydrolase family 105 protein</fullName>
    </recommendedName>
</protein>
<dbReference type="PANTHER" id="PTHR41814">
    <property type="entry name" value="EXPRESSED PROTEIN"/>
    <property type="match status" value="1"/>
</dbReference>
<dbReference type="STRING" id="1036808.A0A0C3DB23"/>
<dbReference type="Proteomes" id="UP000053989">
    <property type="component" value="Unassembled WGS sequence"/>
</dbReference>
<feature type="chain" id="PRO_5002173597" description="Glycoside hydrolase family 105 protein" evidence="3">
    <location>
        <begin position="26"/>
        <end position="465"/>
    </location>
</feature>
<sequence>MGLWTWYKCLGCLVTLAAIYRPAQSQNLSSTDINVVSWRLAQGATHSWEYGTRAQVLLELNAPLYSVFSPTPIPPPSEVPSDLTGPLSDVFNIAHTIVANRSYSNGNITGPQPLMSDASAGDPASIGVSVLLANWTGQGHADGLDYAGAARDQLEFLLTNVSRTSDGAISHRIDQTQLWSDSVYMVPPFLAYYGAMTGNQTLLQEAYNQIELYRKYLRDQNANNTWKHIELGSYGTDNGHWSTGNAWAAAGMLRVLGTINQSEFASSMQSQQSDIANWVQEIHDGMYLHLDSSGLFHNYADDPSTFMDASSTALLASTVYRLSLLWGVDKHVLTAELCRRALSAPTGTTVNVSMALVSSVSEPTPTSSSPPPSSTASGTPGMLHFTSDGWLTPVVDPYDFSDQGQTSPEGQAFILAMQAAWRDWAMERSQKAKVKTNDAVDTLSPSGSRMIVQALAAGILPLVLV</sequence>
<evidence type="ECO:0000256" key="1">
    <source>
        <dbReference type="ARBA" id="ARBA00022801"/>
    </source>
</evidence>
<dbReference type="InterPro" id="IPR010905">
    <property type="entry name" value="Glyco_hydro_88"/>
</dbReference>
<dbReference type="InterPro" id="IPR012341">
    <property type="entry name" value="6hp_glycosidase-like_sf"/>
</dbReference>
<gene>
    <name evidence="4" type="ORF">SCLCIDRAFT_452112</name>
</gene>
<feature type="signal peptide" evidence="3">
    <location>
        <begin position="1"/>
        <end position="25"/>
    </location>
</feature>
<accession>A0A0C3DB23</accession>
<dbReference type="Pfam" id="PF07470">
    <property type="entry name" value="Glyco_hydro_88"/>
    <property type="match status" value="1"/>
</dbReference>
<dbReference type="InParanoid" id="A0A0C3DB23"/>
<dbReference type="OrthoDB" id="4138492at2759"/>
<reference evidence="4 5" key="1">
    <citation type="submission" date="2014-04" db="EMBL/GenBank/DDBJ databases">
        <authorList>
            <consortium name="DOE Joint Genome Institute"/>
            <person name="Kuo A."/>
            <person name="Kohler A."/>
            <person name="Nagy L.G."/>
            <person name="Floudas D."/>
            <person name="Copeland A."/>
            <person name="Barry K.W."/>
            <person name="Cichocki N."/>
            <person name="Veneault-Fourrey C."/>
            <person name="LaButti K."/>
            <person name="Lindquist E.A."/>
            <person name="Lipzen A."/>
            <person name="Lundell T."/>
            <person name="Morin E."/>
            <person name="Murat C."/>
            <person name="Sun H."/>
            <person name="Tunlid A."/>
            <person name="Henrissat B."/>
            <person name="Grigoriev I.V."/>
            <person name="Hibbett D.S."/>
            <person name="Martin F."/>
            <person name="Nordberg H.P."/>
            <person name="Cantor M.N."/>
            <person name="Hua S.X."/>
        </authorList>
    </citation>
    <scope>NUCLEOTIDE SEQUENCE [LARGE SCALE GENOMIC DNA]</scope>
    <source>
        <strain evidence="4 5">Foug A</strain>
    </source>
</reference>
<name>A0A0C3DB23_9AGAM</name>
<dbReference type="PANTHER" id="PTHR41814:SF1">
    <property type="entry name" value="CELLULASE"/>
    <property type="match status" value="1"/>
</dbReference>
<evidence type="ECO:0000256" key="2">
    <source>
        <dbReference type="SAM" id="MobiDB-lite"/>
    </source>
</evidence>
<keyword evidence="1" id="KW-0378">Hydrolase</keyword>
<dbReference type="GO" id="GO:0005975">
    <property type="term" value="P:carbohydrate metabolic process"/>
    <property type="evidence" value="ECO:0007669"/>
    <property type="project" value="InterPro"/>
</dbReference>
<proteinExistence type="predicted"/>